<protein>
    <submittedName>
        <fullName evidence="8">Homeobox protein MIXL1</fullName>
    </submittedName>
</protein>
<reference evidence="9" key="2">
    <citation type="journal article" date="2013" name="Nat. Commun.">
        <title>Genome of the Chinese tree shrew.</title>
        <authorList>
            <person name="Fan Y."/>
            <person name="Huang Z.Y."/>
            <person name="Cao C.C."/>
            <person name="Chen C.S."/>
            <person name="Chen Y.X."/>
            <person name="Fan D.D."/>
            <person name="He J."/>
            <person name="Hou H.L."/>
            <person name="Hu L."/>
            <person name="Hu X.T."/>
            <person name="Jiang X.T."/>
            <person name="Lai R."/>
            <person name="Lang Y.S."/>
            <person name="Liang B."/>
            <person name="Liao S.G."/>
            <person name="Mu D."/>
            <person name="Ma Y.Y."/>
            <person name="Niu Y.Y."/>
            <person name="Sun X.Q."/>
            <person name="Xia J.Q."/>
            <person name="Xiao J."/>
            <person name="Xiong Z.Q."/>
            <person name="Xu L."/>
            <person name="Yang L."/>
            <person name="Zhang Y."/>
            <person name="Zhao W."/>
            <person name="Zhao X.D."/>
            <person name="Zheng Y.T."/>
            <person name="Zhou J.M."/>
            <person name="Zhu Y.B."/>
            <person name="Zhang G.J."/>
            <person name="Wang J."/>
            <person name="Yao Y.G."/>
        </authorList>
    </citation>
    <scope>NUCLEOTIDE SEQUENCE [LARGE SCALE GENOMIC DNA]</scope>
</reference>
<dbReference type="GO" id="GO:0002244">
    <property type="term" value="P:hematopoietic progenitor cell differentiation"/>
    <property type="evidence" value="ECO:0007669"/>
    <property type="project" value="InterPro"/>
</dbReference>
<dbReference type="Proteomes" id="UP000011518">
    <property type="component" value="Unassembled WGS sequence"/>
</dbReference>
<dbReference type="Gene3D" id="1.10.10.60">
    <property type="entry name" value="Homeodomain-like"/>
    <property type="match status" value="1"/>
</dbReference>
<proteinExistence type="predicted"/>
<evidence type="ECO:0000256" key="2">
    <source>
        <dbReference type="ARBA" id="ARBA00023155"/>
    </source>
</evidence>
<dbReference type="FunCoup" id="L9JGY5">
    <property type="interactions" value="351"/>
</dbReference>
<dbReference type="InterPro" id="IPR009057">
    <property type="entry name" value="Homeodomain-like_sf"/>
</dbReference>
<dbReference type="Pfam" id="PF00046">
    <property type="entry name" value="Homeodomain"/>
    <property type="match status" value="1"/>
</dbReference>
<feature type="region of interest" description="Disordered" evidence="6">
    <location>
        <begin position="202"/>
        <end position="235"/>
    </location>
</feature>
<feature type="DNA-binding region" description="Homeobox" evidence="4">
    <location>
        <begin position="117"/>
        <end position="166"/>
    </location>
</feature>
<dbReference type="PANTHER" id="PTHR47656:SF1">
    <property type="entry name" value="HOMEOBOX PROTEIN MIXL1"/>
    <property type="match status" value="1"/>
</dbReference>
<dbReference type="AlphaFoldDB" id="L9JGY5"/>
<dbReference type="InterPro" id="IPR017970">
    <property type="entry name" value="Homeobox_CS"/>
</dbReference>
<evidence type="ECO:0000256" key="5">
    <source>
        <dbReference type="RuleBase" id="RU000682"/>
    </source>
</evidence>
<evidence type="ECO:0000256" key="1">
    <source>
        <dbReference type="ARBA" id="ARBA00023125"/>
    </source>
</evidence>
<dbReference type="STRING" id="246437.L9JGY5"/>
<keyword evidence="9" id="KW-1185">Reference proteome</keyword>
<keyword evidence="3 4" id="KW-0539">Nucleus</keyword>
<feature type="compositionally biased region" description="Polar residues" evidence="6">
    <location>
        <begin position="216"/>
        <end position="232"/>
    </location>
</feature>
<dbReference type="GO" id="GO:0001706">
    <property type="term" value="P:endoderm formation"/>
    <property type="evidence" value="ECO:0007669"/>
    <property type="project" value="TreeGrafter"/>
</dbReference>
<dbReference type="CDD" id="cd00086">
    <property type="entry name" value="homeodomain"/>
    <property type="match status" value="1"/>
</dbReference>
<dbReference type="PANTHER" id="PTHR47656">
    <property type="entry name" value="HOMEOBOX PROTEIN MIXL"/>
    <property type="match status" value="1"/>
</dbReference>
<dbReference type="InParanoid" id="L9JGY5"/>
<reference evidence="9" key="1">
    <citation type="submission" date="2012-07" db="EMBL/GenBank/DDBJ databases">
        <title>Genome of the Chinese tree shrew, a rising model animal genetically related to primates.</title>
        <authorList>
            <person name="Zhang G."/>
            <person name="Fan Y."/>
            <person name="Yao Y."/>
            <person name="Huang Z."/>
        </authorList>
    </citation>
    <scope>NUCLEOTIDE SEQUENCE [LARGE SCALE GENOMIC DNA]</scope>
</reference>
<dbReference type="PROSITE" id="PS00027">
    <property type="entry name" value="HOMEOBOX_1"/>
    <property type="match status" value="1"/>
</dbReference>
<dbReference type="eggNOG" id="KOG0849">
    <property type="taxonomic scope" value="Eukaryota"/>
</dbReference>
<name>L9JGY5_TUPCH</name>
<dbReference type="InterPro" id="IPR001356">
    <property type="entry name" value="HD"/>
</dbReference>
<evidence type="ECO:0000256" key="3">
    <source>
        <dbReference type="ARBA" id="ARBA00023242"/>
    </source>
</evidence>
<dbReference type="GO" id="GO:0000978">
    <property type="term" value="F:RNA polymerase II cis-regulatory region sequence-specific DNA binding"/>
    <property type="evidence" value="ECO:0007669"/>
    <property type="project" value="TreeGrafter"/>
</dbReference>
<evidence type="ECO:0000256" key="4">
    <source>
        <dbReference type="PROSITE-ProRule" id="PRU00108"/>
    </source>
</evidence>
<dbReference type="SUPFAM" id="SSF46689">
    <property type="entry name" value="Homeodomain-like"/>
    <property type="match status" value="1"/>
</dbReference>
<evidence type="ECO:0000256" key="6">
    <source>
        <dbReference type="SAM" id="MobiDB-lite"/>
    </source>
</evidence>
<feature type="domain" description="Homeobox" evidence="7">
    <location>
        <begin position="115"/>
        <end position="165"/>
    </location>
</feature>
<evidence type="ECO:0000313" key="8">
    <source>
        <dbReference type="EMBL" id="ELW49554.1"/>
    </source>
</evidence>
<gene>
    <name evidence="8" type="ORF">TREES_T100003274</name>
</gene>
<dbReference type="GO" id="GO:0001228">
    <property type="term" value="F:DNA-binding transcription activator activity, RNA polymerase II-specific"/>
    <property type="evidence" value="ECO:0007669"/>
    <property type="project" value="InterPro"/>
</dbReference>
<dbReference type="PROSITE" id="PS50071">
    <property type="entry name" value="HOMEOBOX_2"/>
    <property type="match status" value="1"/>
</dbReference>
<evidence type="ECO:0000313" key="9">
    <source>
        <dbReference type="Proteomes" id="UP000011518"/>
    </source>
</evidence>
<evidence type="ECO:0000259" key="7">
    <source>
        <dbReference type="PROSITE" id="PS50071"/>
    </source>
</evidence>
<dbReference type="InterPro" id="IPR042917">
    <property type="entry name" value="MIXL1"/>
</dbReference>
<keyword evidence="2 4" id="KW-0371">Homeobox</keyword>
<dbReference type="EMBL" id="KB320992">
    <property type="protein sequence ID" value="ELW49554.1"/>
    <property type="molecule type" value="Genomic_DNA"/>
</dbReference>
<accession>L9JGY5</accession>
<sequence length="253" mass="27782">MPSATFAKLQGGFGAPHLLTGCSLTPLTQEAPAARHTCPDPSVSSSPPGTEPGLGVWGDTVYTQGLWLVQLGLHLLLQKDPAPLMLKSCSFPTFLKGAFHSFQGKVACQDQNLRTPEQLQLLELVFRRTKYPDIHLRERLAALTLLPESRIQVWFQNRRAKSRRQSGRPFPPAARPELFVTHSASGTEAKCLKPQSPLEVNANCLPHPNRPGEAISDSSSQSQNFETPSSLSEDIGSKLDSWEEHIFSAFGNF</sequence>
<keyword evidence="1 4" id="KW-0238">DNA-binding</keyword>
<dbReference type="SMART" id="SM00389">
    <property type="entry name" value="HOX"/>
    <property type="match status" value="1"/>
</dbReference>
<comment type="subcellular location">
    <subcellularLocation>
        <location evidence="4 5">Nucleus</location>
    </subcellularLocation>
</comment>
<dbReference type="GO" id="GO:0005634">
    <property type="term" value="C:nucleus"/>
    <property type="evidence" value="ECO:0007669"/>
    <property type="project" value="UniProtKB-SubCell"/>
</dbReference>
<organism evidence="8 9">
    <name type="scientific">Tupaia chinensis</name>
    <name type="common">Chinese tree shrew</name>
    <name type="synonym">Tupaia belangeri chinensis</name>
    <dbReference type="NCBI Taxonomy" id="246437"/>
    <lineage>
        <taxon>Eukaryota</taxon>
        <taxon>Metazoa</taxon>
        <taxon>Chordata</taxon>
        <taxon>Craniata</taxon>
        <taxon>Vertebrata</taxon>
        <taxon>Euteleostomi</taxon>
        <taxon>Mammalia</taxon>
        <taxon>Eutheria</taxon>
        <taxon>Euarchontoglires</taxon>
        <taxon>Scandentia</taxon>
        <taxon>Tupaiidae</taxon>
        <taxon>Tupaia</taxon>
    </lineage>
</organism>